<feature type="compositionally biased region" description="Polar residues" evidence="3">
    <location>
        <begin position="12"/>
        <end position="30"/>
    </location>
</feature>
<accession>A0A318IQ26</accession>
<evidence type="ECO:0000256" key="3">
    <source>
        <dbReference type="SAM" id="MobiDB-lite"/>
    </source>
</evidence>
<dbReference type="InterPro" id="IPR009057">
    <property type="entry name" value="Homeodomain-like_sf"/>
</dbReference>
<reference evidence="5 6" key="1">
    <citation type="submission" date="2018-05" db="EMBL/GenBank/DDBJ databases">
        <title>Genomic Encyclopedia of Type Strains, Phase IV (KMG-IV): sequencing the most valuable type-strain genomes for metagenomic binning, comparative biology and taxonomic classification.</title>
        <authorList>
            <person name="Goeker M."/>
        </authorList>
    </citation>
    <scope>NUCLEOTIDE SEQUENCE [LARGE SCALE GENOMIC DNA]</scope>
    <source>
        <strain evidence="5 6">DSM 19792</strain>
    </source>
</reference>
<dbReference type="EMBL" id="QJKB01000021">
    <property type="protein sequence ID" value="PXX35268.1"/>
    <property type="molecule type" value="Genomic_DNA"/>
</dbReference>
<proteinExistence type="predicted"/>
<dbReference type="InterPro" id="IPR009594">
    <property type="entry name" value="Tscrpt_reg_HTH_AraC_N"/>
</dbReference>
<evidence type="ECO:0000313" key="5">
    <source>
        <dbReference type="EMBL" id="PXX35268.1"/>
    </source>
</evidence>
<dbReference type="AlphaFoldDB" id="A0A318IQ26"/>
<dbReference type="PROSITE" id="PS01124">
    <property type="entry name" value="HTH_ARAC_FAMILY_2"/>
    <property type="match status" value="1"/>
</dbReference>
<sequence>MVGYDNQKSRSKIMQSTQQTAVNHSSSPSHPSLAELVGKILQADGDCITQVPGLIMVRRSKVTDPMPCFYGLGLGVTVQGSKRVNLGDEVFDYVPGQSLVTSVDLPVVSYVTSASSTQPFLGMYLMLDALAITQCAAGMTFAAPLKATTSLAMSVVTMEEGLQDAITRLVRLLDEPQLIPMLAPLIQQEIIVRLLNGEHGPVLRHLVTAGSPGQQIARVITWLKQHYTEDVAIDELASKAHMSASTFRLHFRTVAGMSPLQYLKHLRLQNARQIMLIEDIDASSAAIRVGYESASQFSREYTRLFGEPPLRDIRRMRLAM</sequence>
<name>A0A318IQ26_9BURK</name>
<evidence type="ECO:0000313" key="6">
    <source>
        <dbReference type="Proteomes" id="UP000247792"/>
    </source>
</evidence>
<dbReference type="Pfam" id="PF12833">
    <property type="entry name" value="HTH_18"/>
    <property type="match status" value="1"/>
</dbReference>
<keyword evidence="5" id="KW-0238">DNA-binding</keyword>
<feature type="domain" description="HTH araC/xylS-type" evidence="4">
    <location>
        <begin position="217"/>
        <end position="315"/>
    </location>
</feature>
<gene>
    <name evidence="5" type="ORF">DFR42_1213</name>
</gene>
<dbReference type="InterPro" id="IPR018060">
    <property type="entry name" value="HTH_AraC"/>
</dbReference>
<protein>
    <submittedName>
        <fullName evidence="5">AraC-like DNA-binding protein</fullName>
    </submittedName>
</protein>
<dbReference type="Pfam" id="PF06719">
    <property type="entry name" value="AraC_N"/>
    <property type="match status" value="1"/>
</dbReference>
<dbReference type="PANTHER" id="PTHR43436">
    <property type="entry name" value="ARAC-FAMILY TRANSCRIPTIONAL REGULATOR"/>
    <property type="match status" value="1"/>
</dbReference>
<dbReference type="PANTHER" id="PTHR43436:SF1">
    <property type="entry name" value="TRANSCRIPTIONAL REGULATORY PROTEIN"/>
    <property type="match status" value="1"/>
</dbReference>
<dbReference type="Gene3D" id="1.10.10.60">
    <property type="entry name" value="Homeodomain-like"/>
    <property type="match status" value="1"/>
</dbReference>
<keyword evidence="6" id="KW-1185">Reference proteome</keyword>
<organism evidence="5 6">
    <name type="scientific">Undibacterium pigrum</name>
    <dbReference type="NCBI Taxonomy" id="401470"/>
    <lineage>
        <taxon>Bacteria</taxon>
        <taxon>Pseudomonadati</taxon>
        <taxon>Pseudomonadota</taxon>
        <taxon>Betaproteobacteria</taxon>
        <taxon>Burkholderiales</taxon>
        <taxon>Oxalobacteraceae</taxon>
        <taxon>Undibacterium</taxon>
    </lineage>
</organism>
<comment type="caution">
    <text evidence="5">The sequence shown here is derived from an EMBL/GenBank/DDBJ whole genome shotgun (WGS) entry which is preliminary data.</text>
</comment>
<dbReference type="SMART" id="SM00342">
    <property type="entry name" value="HTH_ARAC"/>
    <property type="match status" value="1"/>
</dbReference>
<dbReference type="SUPFAM" id="SSF46689">
    <property type="entry name" value="Homeodomain-like"/>
    <property type="match status" value="2"/>
</dbReference>
<keyword evidence="1" id="KW-0805">Transcription regulation</keyword>
<evidence type="ECO:0000256" key="1">
    <source>
        <dbReference type="ARBA" id="ARBA00023015"/>
    </source>
</evidence>
<evidence type="ECO:0000259" key="4">
    <source>
        <dbReference type="PROSITE" id="PS01124"/>
    </source>
</evidence>
<dbReference type="GO" id="GO:0043565">
    <property type="term" value="F:sequence-specific DNA binding"/>
    <property type="evidence" value="ECO:0007669"/>
    <property type="project" value="InterPro"/>
</dbReference>
<feature type="region of interest" description="Disordered" evidence="3">
    <location>
        <begin position="1"/>
        <end position="30"/>
    </location>
</feature>
<evidence type="ECO:0000256" key="2">
    <source>
        <dbReference type="ARBA" id="ARBA00023163"/>
    </source>
</evidence>
<dbReference type="Proteomes" id="UP000247792">
    <property type="component" value="Unassembled WGS sequence"/>
</dbReference>
<keyword evidence="2" id="KW-0804">Transcription</keyword>
<dbReference type="GO" id="GO:0003700">
    <property type="term" value="F:DNA-binding transcription factor activity"/>
    <property type="evidence" value="ECO:0007669"/>
    <property type="project" value="InterPro"/>
</dbReference>